<sequence>MEISLFASTCFHGSKFWFSHMYLLKYLDHICGDTQTLSCFGYFCS</sequence>
<name>A0A2P2KJJ2_RHIMU</name>
<reference evidence="1" key="1">
    <citation type="submission" date="2018-02" db="EMBL/GenBank/DDBJ databases">
        <title>Rhizophora mucronata_Transcriptome.</title>
        <authorList>
            <person name="Meera S.P."/>
            <person name="Sreeshan A."/>
            <person name="Augustine A."/>
        </authorList>
    </citation>
    <scope>NUCLEOTIDE SEQUENCE</scope>
    <source>
        <tissue evidence="1">Leaf</tissue>
    </source>
</reference>
<accession>A0A2P2KJJ2</accession>
<organism evidence="1">
    <name type="scientific">Rhizophora mucronata</name>
    <name type="common">Asiatic mangrove</name>
    <dbReference type="NCBI Taxonomy" id="61149"/>
    <lineage>
        <taxon>Eukaryota</taxon>
        <taxon>Viridiplantae</taxon>
        <taxon>Streptophyta</taxon>
        <taxon>Embryophyta</taxon>
        <taxon>Tracheophyta</taxon>
        <taxon>Spermatophyta</taxon>
        <taxon>Magnoliopsida</taxon>
        <taxon>eudicotyledons</taxon>
        <taxon>Gunneridae</taxon>
        <taxon>Pentapetalae</taxon>
        <taxon>rosids</taxon>
        <taxon>fabids</taxon>
        <taxon>Malpighiales</taxon>
        <taxon>Rhizophoraceae</taxon>
        <taxon>Rhizophora</taxon>
    </lineage>
</organism>
<dbReference type="EMBL" id="GGEC01025388">
    <property type="protein sequence ID" value="MBX05872.1"/>
    <property type="molecule type" value="Transcribed_RNA"/>
</dbReference>
<proteinExistence type="predicted"/>
<protein>
    <submittedName>
        <fullName evidence="1">Uncharacterized protein</fullName>
    </submittedName>
</protein>
<dbReference type="AlphaFoldDB" id="A0A2P2KJJ2"/>
<evidence type="ECO:0000313" key="1">
    <source>
        <dbReference type="EMBL" id="MBX05872.1"/>
    </source>
</evidence>